<proteinExistence type="predicted"/>
<gene>
    <name evidence="1" type="ORF">MRB53_009390</name>
</gene>
<sequence length="459" mass="50389">MDPNEPNWRTNSSFSPTLSRRWDCRFHSDGYGAPPCESSTISSSSKGSRSRVRSERFPNHHYSVSDGALSYFGSPSNSVQAPRWTPPVQKFNIPEFATPSIRESMLETSLFPEITERRFTARVSGASNSFRSPSPISESSPWESSSKRPISFPQRNFSGRRSFMSKPVYPLLFRNPVSDTEGGLADMASGSRLTPGENRTSPLWSQSTSSLDVKFHRTLTELQKMEASPDPSTSSRREGFRWSNASSYDIGFDGESIDMSGPVDLESLRPPYSSINNQKCGYCGRLLWQKSPWSSYRIVKSGDMPVAGVLSCSHVFHAECLEQTTPKTQIHDPPCPLCLKIAVEAEATSAAPEPIQMTLGSVCGNQGVNIADDGTGNNGDQPSDQTECGLRRNLSISMSRRGGNSMIKNQIKKHFSFKGKAGKDIFGASVFRRSGSSSSDPHATKNSIGCSRTMGRLSK</sequence>
<reference evidence="1 2" key="1">
    <citation type="journal article" date="2022" name="Hortic Res">
        <title>A haplotype resolved chromosomal level avocado genome allows analysis of novel avocado genes.</title>
        <authorList>
            <person name="Nath O."/>
            <person name="Fletcher S.J."/>
            <person name="Hayward A."/>
            <person name="Shaw L.M."/>
            <person name="Masouleh A.K."/>
            <person name="Furtado A."/>
            <person name="Henry R.J."/>
            <person name="Mitter N."/>
        </authorList>
    </citation>
    <scope>NUCLEOTIDE SEQUENCE [LARGE SCALE GENOMIC DNA]</scope>
    <source>
        <strain evidence="2">cv. Hass</strain>
    </source>
</reference>
<keyword evidence="2" id="KW-1185">Reference proteome</keyword>
<dbReference type="EMBL" id="CM056811">
    <property type="protein sequence ID" value="KAJ8635123.1"/>
    <property type="molecule type" value="Genomic_DNA"/>
</dbReference>
<evidence type="ECO:0000313" key="1">
    <source>
        <dbReference type="EMBL" id="KAJ8635123.1"/>
    </source>
</evidence>
<organism evidence="1 2">
    <name type="scientific">Persea americana</name>
    <name type="common">Avocado</name>
    <dbReference type="NCBI Taxonomy" id="3435"/>
    <lineage>
        <taxon>Eukaryota</taxon>
        <taxon>Viridiplantae</taxon>
        <taxon>Streptophyta</taxon>
        <taxon>Embryophyta</taxon>
        <taxon>Tracheophyta</taxon>
        <taxon>Spermatophyta</taxon>
        <taxon>Magnoliopsida</taxon>
        <taxon>Magnoliidae</taxon>
        <taxon>Laurales</taxon>
        <taxon>Lauraceae</taxon>
        <taxon>Persea</taxon>
    </lineage>
</organism>
<dbReference type="Proteomes" id="UP001234297">
    <property type="component" value="Chromosome 3"/>
</dbReference>
<name>A0ACC2LNY9_PERAE</name>
<comment type="caution">
    <text evidence="1">The sequence shown here is derived from an EMBL/GenBank/DDBJ whole genome shotgun (WGS) entry which is preliminary data.</text>
</comment>
<evidence type="ECO:0000313" key="2">
    <source>
        <dbReference type="Proteomes" id="UP001234297"/>
    </source>
</evidence>
<protein>
    <submittedName>
        <fullName evidence="1">Uncharacterized protein</fullName>
    </submittedName>
</protein>
<accession>A0ACC2LNY9</accession>